<keyword evidence="6" id="KW-1185">Reference proteome</keyword>
<dbReference type="KEGG" id="cvn:111122648"/>
<gene>
    <name evidence="7" type="primary">LOC111122648</name>
</gene>
<dbReference type="CDD" id="cd02440">
    <property type="entry name" value="AdoMet_MTases"/>
    <property type="match status" value="1"/>
</dbReference>
<dbReference type="InterPro" id="IPR025799">
    <property type="entry name" value="Arg_MeTrfase"/>
</dbReference>
<dbReference type="GO" id="GO:0005634">
    <property type="term" value="C:nucleus"/>
    <property type="evidence" value="ECO:0007669"/>
    <property type="project" value="TreeGrafter"/>
</dbReference>
<sequence length="778" mass="87808">METNEELRNLSLNVTKSNGSNDSYRNPFAHYVLYLKLNPDKVDEMLNEFVYVMREFTQQLERESKIEELFQCYAVVNEIVPNSEVILNNIGAQLFRLGYVEEAAMYIRKSLEINSEYTAAQENLDNICCHLVERWHFRMLNDATRNAAYLTAIQRAAKLGFTAILDLGAGTGLLSLFAKEAKFKEIYACERSSTMCDLMRRVIAANHCQEKISIIEKNSTELIIGTDFPNRLDLLVTETFDAALFGEHVIPALIHAWENIMNQENGKVVPERATVYVCAIECENLRNQNRFLYPGIQNLNFSNISVICNTSQCKEEPYSTENLYKMDGPLRFLNEPVPLTTVNFNDVQMLKQLQEGMNFEVEIPITTSGKMDALAVWFDLHLIEDITITTSPSRPTCWEQAIFPVIPPTASSTGADDRGCIFQKKGDTIQASFTLDQCRLHLKSWQKKGSINKKTMESSSHTHNGGEERRQVFYLDNDEVCRLNNLDWNRIQCQVLEQIKASHPDKELSLLDFSSSFSPISLQMGCHGYSSGTVIMKSEFHELYEALRKVNGLSQLSYEVLELNSDLWQGLAGKHDVILCDPVEQCGALRQQVFEDLELLKLTSLEAGGQVIPGVVRVQAMCVQSESLRADSAVLGDEATLGFRVAEFINIYQATLHVNVDLCHLDYVRLTDPFQLFTIDLNEKFEDRPSSFLDLTSSVNVVATGTGHVTAVVYWFEFDLCESISISTLESVLPWKQAAVMMKSCDIDLVCGQKIHVKGTLKNSCIGITIDNNLEEGS</sequence>
<dbReference type="PANTHER" id="PTHR11006:SF60">
    <property type="entry name" value="PROTEIN ARGININE N-METHYLTRANSFERASE 9"/>
    <property type="match status" value="1"/>
</dbReference>
<evidence type="ECO:0000313" key="6">
    <source>
        <dbReference type="Proteomes" id="UP000694844"/>
    </source>
</evidence>
<feature type="domain" description="Protein arginine N-methyltransferase" evidence="5">
    <location>
        <begin position="272"/>
        <end position="403"/>
    </location>
</feature>
<proteinExistence type="predicted"/>
<keyword evidence="3 4" id="KW-0949">S-adenosyl-L-methionine</keyword>
<dbReference type="GO" id="GO:0042054">
    <property type="term" value="F:histone methyltransferase activity"/>
    <property type="evidence" value="ECO:0007669"/>
    <property type="project" value="TreeGrafter"/>
</dbReference>
<keyword evidence="2 4" id="KW-0808">Transferase</keyword>
<evidence type="ECO:0000256" key="2">
    <source>
        <dbReference type="ARBA" id="ARBA00022679"/>
    </source>
</evidence>
<dbReference type="Gene3D" id="2.70.160.11">
    <property type="entry name" value="Hnrnp arginine n-methyltransferase1"/>
    <property type="match status" value="2"/>
</dbReference>
<reference evidence="7" key="1">
    <citation type="submission" date="2025-08" db="UniProtKB">
        <authorList>
            <consortium name="RefSeq"/>
        </authorList>
    </citation>
    <scope>IDENTIFICATION</scope>
    <source>
        <tissue evidence="7">Whole sample</tissue>
    </source>
</reference>
<dbReference type="GO" id="GO:0032259">
    <property type="term" value="P:methylation"/>
    <property type="evidence" value="ECO:0007669"/>
    <property type="project" value="UniProtKB-KW"/>
</dbReference>
<dbReference type="Proteomes" id="UP000694844">
    <property type="component" value="Chromosome 3"/>
</dbReference>
<dbReference type="GeneID" id="111122648"/>
<evidence type="ECO:0000313" key="7">
    <source>
        <dbReference type="RefSeq" id="XP_022320207.1"/>
    </source>
</evidence>
<dbReference type="SUPFAM" id="SSF53335">
    <property type="entry name" value="S-adenosyl-L-methionine-dependent methyltransferases"/>
    <property type="match status" value="2"/>
</dbReference>
<dbReference type="GO" id="GO:0016274">
    <property type="term" value="F:protein-arginine N-methyltransferase activity"/>
    <property type="evidence" value="ECO:0007669"/>
    <property type="project" value="InterPro"/>
</dbReference>
<evidence type="ECO:0000259" key="5">
    <source>
        <dbReference type="Pfam" id="PF22528"/>
    </source>
</evidence>
<evidence type="ECO:0000256" key="1">
    <source>
        <dbReference type="ARBA" id="ARBA00022603"/>
    </source>
</evidence>
<dbReference type="OrthoDB" id="5980806at2759"/>
<dbReference type="PROSITE" id="PS51678">
    <property type="entry name" value="SAM_MT_PRMT"/>
    <property type="match status" value="1"/>
</dbReference>
<name>A0A8B8CWG5_CRAVI</name>
<dbReference type="PANTHER" id="PTHR11006">
    <property type="entry name" value="PROTEIN ARGININE N-METHYLTRANSFERASE"/>
    <property type="match status" value="1"/>
</dbReference>
<evidence type="ECO:0000256" key="3">
    <source>
        <dbReference type="ARBA" id="ARBA00022691"/>
    </source>
</evidence>
<dbReference type="InterPro" id="IPR011990">
    <property type="entry name" value="TPR-like_helical_dom_sf"/>
</dbReference>
<dbReference type="Gene3D" id="1.25.40.10">
    <property type="entry name" value="Tetratricopeptide repeat domain"/>
    <property type="match status" value="1"/>
</dbReference>
<dbReference type="Gene3D" id="3.40.50.150">
    <property type="entry name" value="Vaccinia Virus protein VP39"/>
    <property type="match status" value="1"/>
</dbReference>
<accession>A0A8B8CWG5</accession>
<dbReference type="Pfam" id="PF22528">
    <property type="entry name" value="PRMT_C"/>
    <property type="match status" value="1"/>
</dbReference>
<dbReference type="RefSeq" id="XP_022320207.1">
    <property type="nucleotide sequence ID" value="XM_022464499.1"/>
</dbReference>
<dbReference type="AlphaFoldDB" id="A0A8B8CWG5"/>
<dbReference type="InterPro" id="IPR029063">
    <property type="entry name" value="SAM-dependent_MTases_sf"/>
</dbReference>
<dbReference type="SUPFAM" id="SSF48452">
    <property type="entry name" value="TPR-like"/>
    <property type="match status" value="1"/>
</dbReference>
<keyword evidence="1 4" id="KW-0489">Methyltransferase</keyword>
<organism evidence="6 7">
    <name type="scientific">Crassostrea virginica</name>
    <name type="common">Eastern oyster</name>
    <dbReference type="NCBI Taxonomy" id="6565"/>
    <lineage>
        <taxon>Eukaryota</taxon>
        <taxon>Metazoa</taxon>
        <taxon>Spiralia</taxon>
        <taxon>Lophotrochozoa</taxon>
        <taxon>Mollusca</taxon>
        <taxon>Bivalvia</taxon>
        <taxon>Autobranchia</taxon>
        <taxon>Pteriomorphia</taxon>
        <taxon>Ostreida</taxon>
        <taxon>Ostreoidea</taxon>
        <taxon>Ostreidae</taxon>
        <taxon>Crassostrea</taxon>
    </lineage>
</organism>
<protein>
    <submittedName>
        <fullName evidence="7">Protein arginine N-methyltransferase 9-like</fullName>
    </submittedName>
</protein>
<evidence type="ECO:0000256" key="4">
    <source>
        <dbReference type="PROSITE-ProRule" id="PRU01015"/>
    </source>
</evidence>
<dbReference type="InterPro" id="IPR055135">
    <property type="entry name" value="PRMT_dom"/>
</dbReference>